<evidence type="ECO:0000313" key="3">
    <source>
        <dbReference type="EMBL" id="KAJ9145477.1"/>
    </source>
</evidence>
<evidence type="ECO:0000259" key="1">
    <source>
        <dbReference type="Pfam" id="PF06985"/>
    </source>
</evidence>
<evidence type="ECO:0000313" key="4">
    <source>
        <dbReference type="Proteomes" id="UP001174694"/>
    </source>
</evidence>
<dbReference type="Proteomes" id="UP001174694">
    <property type="component" value="Unassembled WGS sequence"/>
</dbReference>
<dbReference type="Pfam" id="PF06985">
    <property type="entry name" value="HET"/>
    <property type="match status" value="1"/>
</dbReference>
<accession>A0AA38RDY6</accession>
<organism evidence="3 4">
    <name type="scientific">Pleurostoma richardsiae</name>
    <dbReference type="NCBI Taxonomy" id="41990"/>
    <lineage>
        <taxon>Eukaryota</taxon>
        <taxon>Fungi</taxon>
        <taxon>Dikarya</taxon>
        <taxon>Ascomycota</taxon>
        <taxon>Pezizomycotina</taxon>
        <taxon>Sordariomycetes</taxon>
        <taxon>Sordariomycetidae</taxon>
        <taxon>Calosphaeriales</taxon>
        <taxon>Pleurostomataceae</taxon>
        <taxon>Pleurostoma</taxon>
    </lineage>
</organism>
<dbReference type="Pfam" id="PF26640">
    <property type="entry name" value="DUF8212"/>
    <property type="match status" value="1"/>
</dbReference>
<reference evidence="3" key="1">
    <citation type="submission" date="2022-07" db="EMBL/GenBank/DDBJ databases">
        <title>Fungi with potential for degradation of polypropylene.</title>
        <authorList>
            <person name="Gostincar C."/>
        </authorList>
    </citation>
    <scope>NUCLEOTIDE SEQUENCE</scope>
    <source>
        <strain evidence="3">EXF-13308</strain>
    </source>
</reference>
<feature type="domain" description="DUF8212" evidence="2">
    <location>
        <begin position="220"/>
        <end position="244"/>
    </location>
</feature>
<dbReference type="AlphaFoldDB" id="A0AA38RDY6"/>
<sequence>MRLINTITGGLEEFSRNIPAYAILSHTWEEGEEVEFKDTSNVAFCETKRGYNKIIMTCRLAAAAGIRYAWVDTCCIDKSSSAELTEAINSMFRWYERSEICYVFLADLASNVDLRDGLQHCRWVRRGWTLQELIAPDRISFFDREWQNRGSKDEYLPDLARITGIDASVLKKTRSLSEVCVAEKMSWAARRETTRIEDRAYSLLGIFDANMPMLYGEEEKAFRRLQEEIIRTTPDLSILAWKWNLYSPDAQPFHGVLSESPTVFAGCERIRALEDGEGHDFSITNHGIKAHHSLGLMKLLNERKKRYILKVGQFGRDSDVLGICLRKVGVQRFVRDRAYSLVNIPRGVSLLDIAPADIYLLLKTPGPQSAGKTPRLYDVIPQSRGSVLQIDTPPEICFNPIWDMSRFDHQDNAFFASAFEYWIDCAIGGASSVTFEATIYVVSLSGVFRSETIQATIIDYKYFQSEVKAINSLFRHNSVMNDKLMESLVSHGIPQSPAVVFGTSGGRSVVVSMSASEVIEPDICRLPCTGSGHKQESNI</sequence>
<dbReference type="PANTHER" id="PTHR10622">
    <property type="entry name" value="HET DOMAIN-CONTAINING PROTEIN"/>
    <property type="match status" value="1"/>
</dbReference>
<dbReference type="InterPro" id="IPR010730">
    <property type="entry name" value="HET"/>
</dbReference>
<gene>
    <name evidence="3" type="ORF">NKR23_g5398</name>
</gene>
<name>A0AA38RDY6_9PEZI</name>
<dbReference type="InterPro" id="IPR058525">
    <property type="entry name" value="DUF8212"/>
</dbReference>
<feature type="domain" description="Heterokaryon incompatibility" evidence="1">
    <location>
        <begin position="21"/>
        <end position="110"/>
    </location>
</feature>
<dbReference type="PANTHER" id="PTHR10622:SF12">
    <property type="entry name" value="HET DOMAIN-CONTAINING PROTEIN"/>
    <property type="match status" value="1"/>
</dbReference>
<protein>
    <submittedName>
        <fullName evidence="3">HET-domain-containing protein</fullName>
    </submittedName>
</protein>
<keyword evidence="4" id="KW-1185">Reference proteome</keyword>
<proteinExistence type="predicted"/>
<evidence type="ECO:0000259" key="2">
    <source>
        <dbReference type="Pfam" id="PF26640"/>
    </source>
</evidence>
<comment type="caution">
    <text evidence="3">The sequence shown here is derived from an EMBL/GenBank/DDBJ whole genome shotgun (WGS) entry which is preliminary data.</text>
</comment>
<dbReference type="EMBL" id="JANBVO010000014">
    <property type="protein sequence ID" value="KAJ9145477.1"/>
    <property type="molecule type" value="Genomic_DNA"/>
</dbReference>